<reference evidence="2 3" key="1">
    <citation type="submission" date="2019-08" db="EMBL/GenBank/DDBJ databases">
        <title>Genome sequencing of Bacteroides fragilis Sample_iSURF_9.</title>
        <authorList>
            <person name="Chandler J.E."/>
            <person name="Ruoff K.L."/>
            <person name="Price C.E."/>
            <person name="Valls R.A."/>
            <person name="O'Toole G.A."/>
        </authorList>
    </citation>
    <scope>NUCLEOTIDE SEQUENCE [LARGE SCALE GENOMIC DNA]</scope>
    <source>
        <strain evidence="2 3">CFPLTA004_1B</strain>
    </source>
</reference>
<evidence type="ECO:0008006" key="5">
    <source>
        <dbReference type="Google" id="ProtNLM"/>
    </source>
</evidence>
<accession>A0A5C6LEF2</accession>
<dbReference type="InterPro" id="IPR029044">
    <property type="entry name" value="Nucleotide-diphossugar_trans"/>
</dbReference>
<dbReference type="Proteomes" id="UP000318041">
    <property type="component" value="Unassembled WGS sequence"/>
</dbReference>
<reference evidence="1 4" key="3">
    <citation type="submission" date="2023-08" db="EMBL/GenBank/DDBJ databases">
        <authorList>
            <person name="Du M."/>
            <person name="Liu C."/>
            <person name="Liu S.-J."/>
        </authorList>
    </citation>
    <scope>NUCLEOTIDE SEQUENCE [LARGE SCALE GENOMIC DNA]</scope>
    <source>
        <strain evidence="1 4">GS077</strain>
    </source>
</reference>
<dbReference type="EMBL" id="VOHY01000004">
    <property type="protein sequence ID" value="TWV76203.1"/>
    <property type="molecule type" value="Genomic_DNA"/>
</dbReference>
<evidence type="ECO:0000313" key="2">
    <source>
        <dbReference type="EMBL" id="TWV76203.1"/>
    </source>
</evidence>
<protein>
    <recommendedName>
        <fullName evidence="5">Glycosyl transferase</fullName>
    </recommendedName>
</protein>
<name>A0A5C6LEF2_BACFG</name>
<proteinExistence type="predicted"/>
<evidence type="ECO:0000313" key="3">
    <source>
        <dbReference type="Proteomes" id="UP000318041"/>
    </source>
</evidence>
<sequence length="428" mass="50790">MKNCAFTIVAKNYIGLAQILEKSIREYYNDLLFYIIVADEIDNELKKELSTNILVAKETLNITPETWENMSFKYNLTEFCTSIKPASFRYLLDNTESEKIIYLDPDIYFYNSIGLIFDMLSDCDILLTPHITQITEFVESDSPENVWLSCGMFNLGFCGISRSITADKMLAWWHNRLIDNCYIDGYDSLFTDQKWMDFLPSFFTSKELHVTHHLGMNVAPWNFFERKIIKESTQFTVVSRLNQGKSYPLLFVHYSGYNYVELLRGNIVQNNILGLKNYPDIMHLVLTYAEAIKAQNAIFNRFINQLYTYNFFDNGDALQLVHRRIYRSLIKHGYEIKHPYSIKEGTFYHLLYKHRMINKSKVNVDKLTKRNLKGIKRKLYIFNWLSDVFYNLIGYERYMVLIRLLRPFSRYEAQIHLLDKKYFSNNIY</sequence>
<organism evidence="2 3">
    <name type="scientific">Bacteroides fragilis</name>
    <dbReference type="NCBI Taxonomy" id="817"/>
    <lineage>
        <taxon>Bacteria</taxon>
        <taxon>Pseudomonadati</taxon>
        <taxon>Bacteroidota</taxon>
        <taxon>Bacteroidia</taxon>
        <taxon>Bacteroidales</taxon>
        <taxon>Bacteroidaceae</taxon>
        <taxon>Bacteroides</taxon>
    </lineage>
</organism>
<evidence type="ECO:0000313" key="4">
    <source>
        <dbReference type="Proteomes" id="UP001258434"/>
    </source>
</evidence>
<reference evidence="1" key="4">
    <citation type="submission" date="2024-03" db="EMBL/GenBank/DDBJ databases">
        <title>A gut symbiont ubiquitin homologue binds and inactivates peptidyl-prolyl isomerase to mediate the interbacterial arms race in the human gut.</title>
        <authorList>
            <person name="Jiang K."/>
            <person name="Li W."/>
            <person name="Tong M."/>
            <person name="Xu J."/>
            <person name="Chen Z."/>
            <person name="Yang Y."/>
            <person name="Zang Y."/>
            <person name="Jiao X."/>
            <person name="Liu C."/>
            <person name="Lim B."/>
            <person name="Jiang X."/>
            <person name="Wang J."/>
            <person name="Wu D."/>
            <person name="Wang M."/>
            <person name="Liu S.-J."/>
            <person name="Shao F."/>
            <person name="Gao X."/>
        </authorList>
    </citation>
    <scope>NUCLEOTIDE SEQUENCE</scope>
    <source>
        <strain evidence="1">GS077</strain>
    </source>
</reference>
<evidence type="ECO:0000313" key="1">
    <source>
        <dbReference type="EMBL" id="MDT6977735.1"/>
    </source>
</evidence>
<comment type="caution">
    <text evidence="2">The sequence shown here is derived from an EMBL/GenBank/DDBJ whole genome shotgun (WGS) entry which is preliminary data.</text>
</comment>
<gene>
    <name evidence="1" type="ORF">BFGS077_003040</name>
    <name evidence="2" type="ORF">FSA08_06575</name>
</gene>
<dbReference type="Gene3D" id="3.90.550.10">
    <property type="entry name" value="Spore Coat Polysaccharide Biosynthesis Protein SpsA, Chain A"/>
    <property type="match status" value="1"/>
</dbReference>
<dbReference type="RefSeq" id="WP_025815026.1">
    <property type="nucleotide sequence ID" value="NZ_CP011073.1"/>
</dbReference>
<dbReference type="Proteomes" id="UP001258434">
    <property type="component" value="Unassembled WGS sequence"/>
</dbReference>
<dbReference type="SUPFAM" id="SSF53448">
    <property type="entry name" value="Nucleotide-diphospho-sugar transferases"/>
    <property type="match status" value="1"/>
</dbReference>
<dbReference type="EMBL" id="JAVFHL010000001">
    <property type="protein sequence ID" value="MDT6977735.1"/>
    <property type="molecule type" value="Genomic_DNA"/>
</dbReference>
<dbReference type="AlphaFoldDB" id="A0A5C6LEF2"/>
<reference evidence="4" key="2">
    <citation type="submission" date="2023-07" db="EMBL/GenBank/DDBJ databases">
        <title>A gut symbiont ubiquitin homologue binds and inactivates peptidyl-prolyl isomerase to mediate the interbacterial arms race in the human gut.</title>
        <authorList>
            <person name="Jiang K."/>
            <person name="Li W."/>
            <person name="Tong M."/>
            <person name="Xu J."/>
            <person name="Chen Z."/>
            <person name="Yang Y."/>
            <person name="Zang Y."/>
            <person name="Jiao X."/>
            <person name="Liu C."/>
            <person name="Lim B."/>
            <person name="Jiang X."/>
            <person name="Wang J."/>
            <person name="Wu D."/>
            <person name="Wang M."/>
            <person name="Liu S.-J."/>
            <person name="Shao F."/>
            <person name="Gao X."/>
        </authorList>
    </citation>
    <scope>NUCLEOTIDE SEQUENCE [LARGE SCALE GENOMIC DNA]</scope>
    <source>
        <strain evidence="4">GS077</strain>
    </source>
</reference>
<dbReference type="KEGG" id="bfb:VU15_16385"/>